<dbReference type="InterPro" id="IPR044643">
    <property type="entry name" value="TrpF_fam"/>
</dbReference>
<dbReference type="InterPro" id="IPR011060">
    <property type="entry name" value="RibuloseP-bd_barrel"/>
</dbReference>
<proteinExistence type="inferred from homology"/>
<evidence type="ECO:0000313" key="12">
    <source>
        <dbReference type="Proteomes" id="UP000612456"/>
    </source>
</evidence>
<evidence type="ECO:0000256" key="9">
    <source>
        <dbReference type="HAMAP-Rule" id="MF_00135"/>
    </source>
</evidence>
<sequence>MSGKTGQTGGTRVKICGLRDAGTIRLMDGLPVDEIGFVFAASRRQVEPELAADLLEQVRGLHTPAGKAPRTVGVFVDADLESLRETLAIAPLDVVQLHGNETPEFCAAVKAELGVDVWKVLGVLEDKQQRTGEAGEEGGHADGPGRLAAYRGAVDAILIDTAGGGTGRSFAWHVIDGYRTAAREIGVPLYVAGGLYPDNVGQLLGIYSPDGVDVSSGVETDGLKDIEKIRLFVERVKGI</sequence>
<dbReference type="GO" id="GO:0000162">
    <property type="term" value="P:L-tryptophan biosynthetic process"/>
    <property type="evidence" value="ECO:0007669"/>
    <property type="project" value="UniProtKB-UniRule"/>
</dbReference>
<evidence type="ECO:0000256" key="1">
    <source>
        <dbReference type="ARBA" id="ARBA00001164"/>
    </source>
</evidence>
<name>A0A916YZX2_9BACL</name>
<evidence type="ECO:0000256" key="3">
    <source>
        <dbReference type="ARBA" id="ARBA00012572"/>
    </source>
</evidence>
<dbReference type="Pfam" id="PF00697">
    <property type="entry name" value="PRAI"/>
    <property type="match status" value="1"/>
</dbReference>
<dbReference type="GO" id="GO:0004640">
    <property type="term" value="F:phosphoribosylanthranilate isomerase activity"/>
    <property type="evidence" value="ECO:0007669"/>
    <property type="project" value="UniProtKB-UniRule"/>
</dbReference>
<comment type="pathway">
    <text evidence="2 9">Amino-acid biosynthesis; L-tryptophan biosynthesis; L-tryptophan from chorismate: step 3/5.</text>
</comment>
<protein>
    <recommendedName>
        <fullName evidence="4 9">N-(5'-phosphoribosyl)anthranilate isomerase</fullName>
        <shortName evidence="9">PRAI</shortName>
        <ecNumber evidence="3 9">5.3.1.24</ecNumber>
    </recommendedName>
</protein>
<dbReference type="PANTHER" id="PTHR42894">
    <property type="entry name" value="N-(5'-PHOSPHORIBOSYL)ANTHRANILATE ISOMERASE"/>
    <property type="match status" value="1"/>
</dbReference>
<evidence type="ECO:0000256" key="8">
    <source>
        <dbReference type="ARBA" id="ARBA00023235"/>
    </source>
</evidence>
<evidence type="ECO:0000259" key="10">
    <source>
        <dbReference type="Pfam" id="PF00697"/>
    </source>
</evidence>
<evidence type="ECO:0000256" key="7">
    <source>
        <dbReference type="ARBA" id="ARBA00023141"/>
    </source>
</evidence>
<keyword evidence="5 9" id="KW-0028">Amino-acid biosynthesis</keyword>
<dbReference type="InterPro" id="IPR013785">
    <property type="entry name" value="Aldolase_TIM"/>
</dbReference>
<organism evidence="11 12">
    <name type="scientific">Paenibacillus nasutitermitis</name>
    <dbReference type="NCBI Taxonomy" id="1652958"/>
    <lineage>
        <taxon>Bacteria</taxon>
        <taxon>Bacillati</taxon>
        <taxon>Bacillota</taxon>
        <taxon>Bacilli</taxon>
        <taxon>Bacillales</taxon>
        <taxon>Paenibacillaceae</taxon>
        <taxon>Paenibacillus</taxon>
    </lineage>
</organism>
<gene>
    <name evidence="9 11" type="primary">trpF</name>
    <name evidence="11" type="ORF">GCM10010911_28690</name>
</gene>
<dbReference type="RefSeq" id="WP_188992631.1">
    <property type="nucleotide sequence ID" value="NZ_BMHP01000002.1"/>
</dbReference>
<reference evidence="11" key="1">
    <citation type="journal article" date="2014" name="Int. J. Syst. Evol. Microbiol.">
        <title>Complete genome sequence of Corynebacterium casei LMG S-19264T (=DSM 44701T), isolated from a smear-ripened cheese.</title>
        <authorList>
            <consortium name="US DOE Joint Genome Institute (JGI-PGF)"/>
            <person name="Walter F."/>
            <person name="Albersmeier A."/>
            <person name="Kalinowski J."/>
            <person name="Ruckert C."/>
        </authorList>
    </citation>
    <scope>NUCLEOTIDE SEQUENCE</scope>
    <source>
        <strain evidence="11">CGMCC 1.15178</strain>
    </source>
</reference>
<dbReference type="EC" id="5.3.1.24" evidence="3 9"/>
<keyword evidence="7 9" id="KW-0057">Aromatic amino acid biosynthesis</keyword>
<keyword evidence="12" id="KW-1185">Reference proteome</keyword>
<dbReference type="InterPro" id="IPR001240">
    <property type="entry name" value="PRAI_dom"/>
</dbReference>
<dbReference type="PANTHER" id="PTHR42894:SF1">
    <property type="entry name" value="N-(5'-PHOSPHORIBOSYL)ANTHRANILATE ISOMERASE"/>
    <property type="match status" value="1"/>
</dbReference>
<keyword evidence="8 9" id="KW-0413">Isomerase</keyword>
<evidence type="ECO:0000256" key="2">
    <source>
        <dbReference type="ARBA" id="ARBA00004664"/>
    </source>
</evidence>
<reference evidence="11" key="2">
    <citation type="submission" date="2020-09" db="EMBL/GenBank/DDBJ databases">
        <authorList>
            <person name="Sun Q."/>
            <person name="Zhou Y."/>
        </authorList>
    </citation>
    <scope>NUCLEOTIDE SEQUENCE</scope>
    <source>
        <strain evidence="11">CGMCC 1.15178</strain>
    </source>
</reference>
<dbReference type="Gene3D" id="3.20.20.70">
    <property type="entry name" value="Aldolase class I"/>
    <property type="match status" value="1"/>
</dbReference>
<evidence type="ECO:0000256" key="4">
    <source>
        <dbReference type="ARBA" id="ARBA00022272"/>
    </source>
</evidence>
<evidence type="ECO:0000313" key="11">
    <source>
        <dbReference type="EMBL" id="GGD69146.1"/>
    </source>
</evidence>
<comment type="caution">
    <text evidence="11">The sequence shown here is derived from an EMBL/GenBank/DDBJ whole genome shotgun (WGS) entry which is preliminary data.</text>
</comment>
<comment type="catalytic activity">
    <reaction evidence="1 9">
        <text>N-(5-phospho-beta-D-ribosyl)anthranilate = 1-(2-carboxyphenylamino)-1-deoxy-D-ribulose 5-phosphate</text>
        <dbReference type="Rhea" id="RHEA:21540"/>
        <dbReference type="ChEBI" id="CHEBI:18277"/>
        <dbReference type="ChEBI" id="CHEBI:58613"/>
        <dbReference type="EC" id="5.3.1.24"/>
    </reaction>
</comment>
<dbReference type="EMBL" id="BMHP01000002">
    <property type="protein sequence ID" value="GGD69146.1"/>
    <property type="molecule type" value="Genomic_DNA"/>
</dbReference>
<accession>A0A916YZX2</accession>
<dbReference type="HAMAP" id="MF_00135">
    <property type="entry name" value="PRAI"/>
    <property type="match status" value="1"/>
</dbReference>
<keyword evidence="6 9" id="KW-0822">Tryptophan biosynthesis</keyword>
<dbReference type="Proteomes" id="UP000612456">
    <property type="component" value="Unassembled WGS sequence"/>
</dbReference>
<evidence type="ECO:0000256" key="5">
    <source>
        <dbReference type="ARBA" id="ARBA00022605"/>
    </source>
</evidence>
<comment type="similarity">
    <text evidence="9">Belongs to the TrpF family.</text>
</comment>
<feature type="domain" description="N-(5'phosphoribosyl) anthranilate isomerase (PRAI)" evidence="10">
    <location>
        <begin position="13"/>
        <end position="234"/>
    </location>
</feature>
<dbReference type="CDD" id="cd00405">
    <property type="entry name" value="PRAI"/>
    <property type="match status" value="1"/>
</dbReference>
<evidence type="ECO:0000256" key="6">
    <source>
        <dbReference type="ARBA" id="ARBA00022822"/>
    </source>
</evidence>
<dbReference type="AlphaFoldDB" id="A0A916YZX2"/>
<dbReference type="SUPFAM" id="SSF51366">
    <property type="entry name" value="Ribulose-phoshate binding barrel"/>
    <property type="match status" value="1"/>
</dbReference>